<gene>
    <name evidence="1" type="ORF">NCTC13291_04555</name>
</gene>
<sequence length="193" mass="21373">MTHGANVVRFPLLRVLPEKETEAHEAVPDVRVVLQVAEAFQLEGPRPRLREEAEAAVAAHVEANVPPERGARRDAALRDLLTDYMDRAEAARQVSDEAWAAATAAQDRLVELSQQRRDSGLEVLRDRADAQTCEAARLLLEAYVLSVQAAAAATVVGLARRGETWRPRSEQEEDDLSWALPVRRRRAVPSQGD</sequence>
<reference evidence="1 2" key="1">
    <citation type="submission" date="2018-06" db="EMBL/GenBank/DDBJ databases">
        <authorList>
            <consortium name="Pathogen Informatics"/>
            <person name="Doyle S."/>
        </authorList>
    </citation>
    <scope>NUCLEOTIDE SEQUENCE [LARGE SCALE GENOMIC DNA]</scope>
    <source>
        <strain evidence="1 2">NCTC13291</strain>
    </source>
</reference>
<evidence type="ECO:0000313" key="2">
    <source>
        <dbReference type="Proteomes" id="UP000254919"/>
    </source>
</evidence>
<proteinExistence type="predicted"/>
<name>A0A379PL38_9PROT</name>
<accession>A0A379PL38</accession>
<evidence type="ECO:0000313" key="1">
    <source>
        <dbReference type="EMBL" id="SUE95667.1"/>
    </source>
</evidence>
<dbReference type="Proteomes" id="UP000254919">
    <property type="component" value="Unassembled WGS sequence"/>
</dbReference>
<dbReference type="EMBL" id="UGVN01000003">
    <property type="protein sequence ID" value="SUE95667.1"/>
    <property type="molecule type" value="Genomic_DNA"/>
</dbReference>
<organism evidence="1 2">
    <name type="scientific">Roseomonas mucosa</name>
    <dbReference type="NCBI Taxonomy" id="207340"/>
    <lineage>
        <taxon>Bacteria</taxon>
        <taxon>Pseudomonadati</taxon>
        <taxon>Pseudomonadota</taxon>
        <taxon>Alphaproteobacteria</taxon>
        <taxon>Acetobacterales</taxon>
        <taxon>Roseomonadaceae</taxon>
        <taxon>Roseomonas</taxon>
    </lineage>
</organism>
<dbReference type="GeneID" id="99631745"/>
<dbReference type="RefSeq" id="WP_027297328.1">
    <property type="nucleotide sequence ID" value="NZ_CBCSHT010000200.1"/>
</dbReference>
<dbReference type="AlphaFoldDB" id="A0A379PL38"/>
<protein>
    <submittedName>
        <fullName evidence="1">Uncharacterized protein</fullName>
    </submittedName>
</protein>